<keyword evidence="3" id="KW-1185">Reference proteome</keyword>
<keyword evidence="1" id="KW-0472">Membrane</keyword>
<dbReference type="EMBL" id="PSZM01000004">
    <property type="protein sequence ID" value="PQL94749.1"/>
    <property type="molecule type" value="Genomic_DNA"/>
</dbReference>
<protein>
    <submittedName>
        <fullName evidence="2">Uncharacterized protein</fullName>
    </submittedName>
</protein>
<sequence length="62" mass="7957">MSFIYMFYFTYKNHKLLDKHLINRIDLKENEFKIYKKIKWSYIVFALVIFVRFFIPWEYLIH</sequence>
<evidence type="ECO:0000313" key="3">
    <source>
        <dbReference type="Proteomes" id="UP000238042"/>
    </source>
</evidence>
<organism evidence="2 3">
    <name type="scientific">Apibacter adventoris</name>
    <dbReference type="NCBI Taxonomy" id="1679466"/>
    <lineage>
        <taxon>Bacteria</taxon>
        <taxon>Pseudomonadati</taxon>
        <taxon>Bacteroidota</taxon>
        <taxon>Flavobacteriia</taxon>
        <taxon>Flavobacteriales</taxon>
        <taxon>Weeksellaceae</taxon>
        <taxon>Apibacter</taxon>
    </lineage>
</organism>
<feature type="transmembrane region" description="Helical" evidence="1">
    <location>
        <begin position="40"/>
        <end position="57"/>
    </location>
</feature>
<gene>
    <name evidence="2" type="ORF">C4S77_02755</name>
</gene>
<evidence type="ECO:0000313" key="2">
    <source>
        <dbReference type="EMBL" id="PQL94749.1"/>
    </source>
</evidence>
<proteinExistence type="predicted"/>
<evidence type="ECO:0000256" key="1">
    <source>
        <dbReference type="SAM" id="Phobius"/>
    </source>
</evidence>
<dbReference type="AlphaFoldDB" id="A0A2S8AFD3"/>
<keyword evidence="1" id="KW-0812">Transmembrane</keyword>
<name>A0A2S8AFD3_9FLAO</name>
<reference evidence="2 3" key="1">
    <citation type="submission" date="2018-02" db="EMBL/GenBank/DDBJ databases">
        <title>Genome sequences of Apibacter spp., gut symbionts of Asian honey bees.</title>
        <authorList>
            <person name="Kwong W.K."/>
            <person name="Steele M.I."/>
            <person name="Moran N.A."/>
        </authorList>
    </citation>
    <scope>NUCLEOTIDE SEQUENCE [LARGE SCALE GENOMIC DNA]</scope>
    <source>
        <strain evidence="3">wkB301</strain>
    </source>
</reference>
<dbReference type="Proteomes" id="UP000238042">
    <property type="component" value="Unassembled WGS sequence"/>
</dbReference>
<accession>A0A2S8AFD3</accession>
<keyword evidence="1" id="KW-1133">Transmembrane helix</keyword>
<comment type="caution">
    <text evidence="2">The sequence shown here is derived from an EMBL/GenBank/DDBJ whole genome shotgun (WGS) entry which is preliminary data.</text>
</comment>